<feature type="transmembrane region" description="Helical" evidence="10">
    <location>
        <begin position="698"/>
        <end position="719"/>
    </location>
</feature>
<keyword evidence="8 10" id="KW-0472">Membrane</keyword>
<dbReference type="InterPro" id="IPR006068">
    <property type="entry name" value="ATPase_P-typ_cation-transptr_C"/>
</dbReference>
<feature type="transmembrane region" description="Helical" evidence="10">
    <location>
        <begin position="59"/>
        <end position="76"/>
    </location>
</feature>
<comment type="caution">
    <text evidence="12">The sequence shown here is derived from an EMBL/GenBank/DDBJ whole genome shotgun (WGS) entry which is preliminary data.</text>
</comment>
<dbReference type="Gene3D" id="2.70.150.10">
    <property type="entry name" value="Calcium-transporting ATPase, cytoplasmic transduction domain A"/>
    <property type="match status" value="1"/>
</dbReference>
<keyword evidence="13" id="KW-1185">Reference proteome</keyword>
<organism evidence="12 13">
    <name type="scientific">Thermophilibacter provencensis</name>
    <dbReference type="NCBI Taxonomy" id="1852386"/>
    <lineage>
        <taxon>Bacteria</taxon>
        <taxon>Bacillati</taxon>
        <taxon>Actinomycetota</taxon>
        <taxon>Coriobacteriia</taxon>
        <taxon>Coriobacteriales</taxon>
        <taxon>Atopobiaceae</taxon>
        <taxon>Thermophilibacter</taxon>
    </lineage>
</organism>
<keyword evidence="4" id="KW-0547">Nucleotide-binding</keyword>
<dbReference type="InterPro" id="IPR018303">
    <property type="entry name" value="ATPase_P-typ_P_site"/>
</dbReference>
<dbReference type="InterPro" id="IPR023298">
    <property type="entry name" value="ATPase_P-typ_TM_dom_sf"/>
</dbReference>
<evidence type="ECO:0000256" key="10">
    <source>
        <dbReference type="SAM" id="Phobius"/>
    </source>
</evidence>
<dbReference type="InterPro" id="IPR050510">
    <property type="entry name" value="Cation_transp_ATPase_P-type"/>
</dbReference>
<gene>
    <name evidence="12" type="ORF">QUW25_02960</name>
</gene>
<feature type="transmembrane region" description="Helical" evidence="10">
    <location>
        <begin position="849"/>
        <end position="871"/>
    </location>
</feature>
<protein>
    <submittedName>
        <fullName evidence="12">Cation-translocating P-type ATPase</fullName>
    </submittedName>
</protein>
<dbReference type="InterPro" id="IPR044492">
    <property type="entry name" value="P_typ_ATPase_HD_dom"/>
</dbReference>
<dbReference type="InterPro" id="IPR004014">
    <property type="entry name" value="ATPase_P-typ_cation-transptr_N"/>
</dbReference>
<keyword evidence="7 10" id="KW-1133">Transmembrane helix</keyword>
<comment type="catalytic activity">
    <reaction evidence="9">
        <text>ATP + H2O = ADP + phosphate + H(+)</text>
        <dbReference type="Rhea" id="RHEA:13065"/>
        <dbReference type="ChEBI" id="CHEBI:15377"/>
        <dbReference type="ChEBI" id="CHEBI:15378"/>
        <dbReference type="ChEBI" id="CHEBI:30616"/>
        <dbReference type="ChEBI" id="CHEBI:43474"/>
        <dbReference type="ChEBI" id="CHEBI:456216"/>
    </reaction>
</comment>
<dbReference type="SFLD" id="SFLDF00027">
    <property type="entry name" value="p-type_atpase"/>
    <property type="match status" value="1"/>
</dbReference>
<evidence type="ECO:0000259" key="11">
    <source>
        <dbReference type="SMART" id="SM00831"/>
    </source>
</evidence>
<dbReference type="InterPro" id="IPR059000">
    <property type="entry name" value="ATPase_P-type_domA"/>
</dbReference>
<evidence type="ECO:0000256" key="8">
    <source>
        <dbReference type="ARBA" id="ARBA00023136"/>
    </source>
</evidence>
<feature type="transmembrane region" description="Helical" evidence="10">
    <location>
        <begin position="243"/>
        <end position="266"/>
    </location>
</feature>
<dbReference type="PRINTS" id="PR00120">
    <property type="entry name" value="HATPASE"/>
</dbReference>
<dbReference type="InterPro" id="IPR001757">
    <property type="entry name" value="P_typ_ATPase"/>
</dbReference>
<feature type="transmembrane region" description="Helical" evidence="10">
    <location>
        <begin position="672"/>
        <end position="692"/>
    </location>
</feature>
<feature type="transmembrane region" description="Helical" evidence="10">
    <location>
        <begin position="272"/>
        <end position="299"/>
    </location>
</feature>
<dbReference type="PROSITE" id="PS00154">
    <property type="entry name" value="ATPASE_E1_E2"/>
    <property type="match status" value="1"/>
</dbReference>
<evidence type="ECO:0000256" key="5">
    <source>
        <dbReference type="ARBA" id="ARBA00022840"/>
    </source>
</evidence>
<dbReference type="PRINTS" id="PR00119">
    <property type="entry name" value="CATATPASE"/>
</dbReference>
<dbReference type="Gene3D" id="3.40.1110.10">
    <property type="entry name" value="Calcium-transporting ATPase, cytoplasmic domain N"/>
    <property type="match status" value="1"/>
</dbReference>
<evidence type="ECO:0000256" key="3">
    <source>
        <dbReference type="ARBA" id="ARBA00022692"/>
    </source>
</evidence>
<accession>A0ABT7V219</accession>
<dbReference type="Pfam" id="PF00689">
    <property type="entry name" value="Cation_ATPase_C"/>
    <property type="match status" value="1"/>
</dbReference>
<keyword evidence="5" id="KW-0067">ATP-binding</keyword>
<evidence type="ECO:0000256" key="2">
    <source>
        <dbReference type="ARBA" id="ARBA00005675"/>
    </source>
</evidence>
<dbReference type="Proteomes" id="UP001529256">
    <property type="component" value="Unassembled WGS sequence"/>
</dbReference>
<evidence type="ECO:0000256" key="1">
    <source>
        <dbReference type="ARBA" id="ARBA00004651"/>
    </source>
</evidence>
<feature type="transmembrane region" description="Helical" evidence="10">
    <location>
        <begin position="818"/>
        <end position="843"/>
    </location>
</feature>
<keyword evidence="3 10" id="KW-0812">Transmembrane</keyword>
<dbReference type="SFLD" id="SFLDG00002">
    <property type="entry name" value="C1.7:_P-type_atpase_like"/>
    <property type="match status" value="1"/>
</dbReference>
<name>A0ABT7V219_9ACTN</name>
<keyword evidence="6" id="KW-1278">Translocase</keyword>
<dbReference type="SMART" id="SM00831">
    <property type="entry name" value="Cation_ATPase_N"/>
    <property type="match status" value="1"/>
</dbReference>
<dbReference type="PANTHER" id="PTHR43294">
    <property type="entry name" value="SODIUM/POTASSIUM-TRANSPORTING ATPASE SUBUNIT ALPHA"/>
    <property type="match status" value="1"/>
</dbReference>
<dbReference type="SUPFAM" id="SSF81653">
    <property type="entry name" value="Calcium ATPase, transduction domain A"/>
    <property type="match status" value="1"/>
</dbReference>
<dbReference type="PANTHER" id="PTHR43294:SF20">
    <property type="entry name" value="P-TYPE ATPASE"/>
    <property type="match status" value="1"/>
</dbReference>
<evidence type="ECO:0000256" key="4">
    <source>
        <dbReference type="ARBA" id="ARBA00022741"/>
    </source>
</evidence>
<dbReference type="SFLD" id="SFLDS00003">
    <property type="entry name" value="Haloacid_Dehalogenase"/>
    <property type="match status" value="1"/>
</dbReference>
<dbReference type="Pfam" id="PF00702">
    <property type="entry name" value="Hydrolase"/>
    <property type="match status" value="1"/>
</dbReference>
<evidence type="ECO:0000256" key="9">
    <source>
        <dbReference type="ARBA" id="ARBA00049360"/>
    </source>
</evidence>
<proteinExistence type="inferred from homology"/>
<dbReference type="InterPro" id="IPR023214">
    <property type="entry name" value="HAD_sf"/>
</dbReference>
<comment type="subcellular location">
    <subcellularLocation>
        <location evidence="1">Cell membrane</location>
        <topology evidence="1">Multi-pass membrane protein</topology>
    </subcellularLocation>
</comment>
<dbReference type="Gene3D" id="3.40.50.1000">
    <property type="entry name" value="HAD superfamily/HAD-like"/>
    <property type="match status" value="1"/>
</dbReference>
<evidence type="ECO:0000313" key="12">
    <source>
        <dbReference type="EMBL" id="MDM8270650.1"/>
    </source>
</evidence>
<comment type="similarity">
    <text evidence="2">Belongs to the cation transport ATPase (P-type) (TC 3.A.3) family. Type IIA subfamily.</text>
</comment>
<feature type="transmembrane region" description="Helical" evidence="10">
    <location>
        <begin position="739"/>
        <end position="765"/>
    </location>
</feature>
<feature type="transmembrane region" description="Helical" evidence="10">
    <location>
        <begin position="777"/>
        <end position="798"/>
    </location>
</feature>
<dbReference type="SUPFAM" id="SSF81660">
    <property type="entry name" value="Metal cation-transporting ATPase, ATP-binding domain N"/>
    <property type="match status" value="1"/>
</dbReference>
<reference evidence="12" key="1">
    <citation type="submission" date="2023-06" db="EMBL/GenBank/DDBJ databases">
        <title>Identification and characterization of horizontal gene transfer across gut microbiota members of farm animals based on homology search.</title>
        <authorList>
            <person name="Schwarzerova J."/>
            <person name="Nykrynova M."/>
            <person name="Jureckova K."/>
            <person name="Cejkova D."/>
            <person name="Rychlik I."/>
        </authorList>
    </citation>
    <scope>NUCLEOTIDE SEQUENCE</scope>
    <source>
        <strain evidence="12">153_Feed</strain>
    </source>
</reference>
<dbReference type="Gene3D" id="1.20.1110.10">
    <property type="entry name" value="Calcium-transporting ATPase, transmembrane domain"/>
    <property type="match status" value="1"/>
</dbReference>
<dbReference type="InterPro" id="IPR023299">
    <property type="entry name" value="ATPase_P-typ_cyto_dom_N"/>
</dbReference>
<dbReference type="InterPro" id="IPR036412">
    <property type="entry name" value="HAD-like_sf"/>
</dbReference>
<dbReference type="Pfam" id="PF00122">
    <property type="entry name" value="E1-E2_ATPase"/>
    <property type="match status" value="1"/>
</dbReference>
<dbReference type="NCBIfam" id="TIGR01494">
    <property type="entry name" value="ATPase_P-type"/>
    <property type="match status" value="2"/>
</dbReference>
<dbReference type="InterPro" id="IPR008250">
    <property type="entry name" value="ATPase_P-typ_transduc_dom_A_sf"/>
</dbReference>
<evidence type="ECO:0000313" key="13">
    <source>
        <dbReference type="Proteomes" id="UP001529256"/>
    </source>
</evidence>
<evidence type="ECO:0000256" key="7">
    <source>
        <dbReference type="ARBA" id="ARBA00022989"/>
    </source>
</evidence>
<dbReference type="RefSeq" id="WP_289510751.1">
    <property type="nucleotide sequence ID" value="NZ_JAUDEA010000003.1"/>
</dbReference>
<dbReference type="EMBL" id="JAUDEA010000003">
    <property type="protein sequence ID" value="MDM8270650.1"/>
    <property type="molecule type" value="Genomic_DNA"/>
</dbReference>
<dbReference type="SUPFAM" id="SSF81665">
    <property type="entry name" value="Calcium ATPase, transmembrane domain M"/>
    <property type="match status" value="1"/>
</dbReference>
<dbReference type="SUPFAM" id="SSF56784">
    <property type="entry name" value="HAD-like"/>
    <property type="match status" value="1"/>
</dbReference>
<evidence type="ECO:0000256" key="6">
    <source>
        <dbReference type="ARBA" id="ARBA00022967"/>
    </source>
</evidence>
<sequence>MKYWSLPAEKTLEQLGANVDRGLSASQVAVRLAEHGPNEYQQAKPESVVSMVLRQLRDVANLILLLAAGLSFALAVREGHGYVEPVVILAVIVMNVVLAVTQERGAERALDALRDLNSPTCLLLRDGARVEVETAEVVPGDVVLLKTGDLVPADARLVEATGLAADESALTGESEPAEKDASALAEADAPIGDRTNMVFSGCLVTAGNGVAVVTATGMATEMGRIAAFLNDAQKIQTPLQRRLARVVHGVSAVAVLAAVALLATGLQQGEEFWAMMLAAVSLAVAAVPETLQLIVTLTLTRGVHNMVERHALIRRLPAVETLGSTSVICSDKTGTLTQNRMSVRRIWVSGEKPLEVGESAPGGRALELLRRLALASNATVEPDGEGGEKIVGDATETAILRLLTAGGETREELEAALPRVGEVPFSSARKMMTSVHELPQGGYLVLTKGAFDRLPFSPASEAERAKRQAAHDAFAHDALRVIALGSRVVEDLPESGNLEELERDLAFEGIVGLIDPPRPEAAEAIALARRAGVRTVMITGDHAATAGAIARQIGLIGPGGTVVTGRQLAGMSDEELVENVRAYSVYARVSPEDKIRIVEAWQEQGEVVAMTGDGVNDAPALKAADVGVAMGVGGTEVAKAAADMVLTDDNFATIVSAVREGRNVFSNIKRTVYFLLACNLSEILIMLGAQIVGWGTPLTPVMLLLINVLGDGIPGLNLARDRSDERIMARRPIGRNESFFSGITRAIAQQTVAFAVVGLLAFWLGTFAWLPGGEGPSLAAGQTMCFLVVALTSVLHVFTVRSRGSVFRRTVRDNLPLVWSAVGVVVAFSALVLVEPVGAIFGLAPIGPFSWACALGLSVVPTLVAEVFKLWDNRHETWLYRRRLVHHENRGEE</sequence>
<dbReference type="Pfam" id="PF00690">
    <property type="entry name" value="Cation_ATPase_N"/>
    <property type="match status" value="1"/>
</dbReference>
<feature type="domain" description="Cation-transporting P-type ATPase N-terminal" evidence="11">
    <location>
        <begin position="2"/>
        <end position="76"/>
    </location>
</feature>
<reference evidence="12" key="2">
    <citation type="submission" date="2023-06" db="EMBL/GenBank/DDBJ databases">
        <authorList>
            <person name="Zeman M."/>
            <person name="Kubasova T."/>
            <person name="Jahodarova E."/>
            <person name="Nykrynova M."/>
            <person name="Rychlik I."/>
        </authorList>
    </citation>
    <scope>NUCLEOTIDE SEQUENCE</scope>
    <source>
        <strain evidence="12">153_Feed</strain>
    </source>
</reference>
<feature type="transmembrane region" description="Helical" evidence="10">
    <location>
        <begin position="82"/>
        <end position="100"/>
    </location>
</feature>